<dbReference type="AlphaFoldDB" id="S3CG49"/>
<accession>S3CG49</accession>
<feature type="signal peptide" evidence="1">
    <location>
        <begin position="1"/>
        <end position="18"/>
    </location>
</feature>
<name>S3CG49_GLAL2</name>
<evidence type="ECO:0000313" key="2">
    <source>
        <dbReference type="EMBL" id="EPE24875.1"/>
    </source>
</evidence>
<dbReference type="KEGG" id="glz:GLAREA_11456"/>
<gene>
    <name evidence="2" type="ORF">GLAREA_11456</name>
</gene>
<proteinExistence type="predicted"/>
<keyword evidence="3" id="KW-1185">Reference proteome</keyword>
<sequence>MHLSLPSILLLFPLLSLAAPLPSTLIISVLDASTGALLGTLNGHGNFSSPGPSYPYRSFPVATGSDVSRLQSYGAPGCTAASGVLNCDAGQSEGGRFISIDGKVALEGTDGVWSVDARDDAAGGVDRFGLKVGIPVFVGDRGGVGIPVVLSSRKASG</sequence>
<organism evidence="2 3">
    <name type="scientific">Glarea lozoyensis (strain ATCC 20868 / MF5171)</name>
    <dbReference type="NCBI Taxonomy" id="1116229"/>
    <lineage>
        <taxon>Eukaryota</taxon>
        <taxon>Fungi</taxon>
        <taxon>Dikarya</taxon>
        <taxon>Ascomycota</taxon>
        <taxon>Pezizomycotina</taxon>
        <taxon>Leotiomycetes</taxon>
        <taxon>Helotiales</taxon>
        <taxon>Helotiaceae</taxon>
        <taxon>Glarea</taxon>
    </lineage>
</organism>
<reference evidence="2 3" key="1">
    <citation type="journal article" date="2013" name="BMC Genomics">
        <title>Genomics-driven discovery of the pneumocandin biosynthetic gene cluster in the fungus Glarea lozoyensis.</title>
        <authorList>
            <person name="Chen L."/>
            <person name="Yue Q."/>
            <person name="Zhang X."/>
            <person name="Xiang M."/>
            <person name="Wang C."/>
            <person name="Li S."/>
            <person name="Che Y."/>
            <person name="Ortiz-Lopez F.J."/>
            <person name="Bills G.F."/>
            <person name="Liu X."/>
            <person name="An Z."/>
        </authorList>
    </citation>
    <scope>NUCLEOTIDE SEQUENCE [LARGE SCALE GENOMIC DNA]</scope>
    <source>
        <strain evidence="3">ATCC 20868 / MF5171</strain>
    </source>
</reference>
<dbReference type="GeneID" id="19470497"/>
<dbReference type="HOGENOM" id="CLU_1704764_0_0_1"/>
<dbReference type="EMBL" id="KE145372">
    <property type="protein sequence ID" value="EPE24875.1"/>
    <property type="molecule type" value="Genomic_DNA"/>
</dbReference>
<keyword evidence="1" id="KW-0732">Signal</keyword>
<dbReference type="Proteomes" id="UP000016922">
    <property type="component" value="Unassembled WGS sequence"/>
</dbReference>
<evidence type="ECO:0000256" key="1">
    <source>
        <dbReference type="SAM" id="SignalP"/>
    </source>
</evidence>
<evidence type="ECO:0000313" key="3">
    <source>
        <dbReference type="Proteomes" id="UP000016922"/>
    </source>
</evidence>
<protein>
    <submittedName>
        <fullName evidence="2">Uncharacterized protein</fullName>
    </submittedName>
</protein>
<feature type="chain" id="PRO_5004507158" evidence="1">
    <location>
        <begin position="19"/>
        <end position="157"/>
    </location>
</feature>
<dbReference type="OrthoDB" id="3509453at2759"/>
<dbReference type="RefSeq" id="XP_008087790.1">
    <property type="nucleotide sequence ID" value="XM_008089599.1"/>
</dbReference>